<organism evidence="13 14">
    <name type="scientific">Imperialibacter roseus</name>
    <dbReference type="NCBI Taxonomy" id="1324217"/>
    <lineage>
        <taxon>Bacteria</taxon>
        <taxon>Pseudomonadati</taxon>
        <taxon>Bacteroidota</taxon>
        <taxon>Cytophagia</taxon>
        <taxon>Cytophagales</taxon>
        <taxon>Flammeovirgaceae</taxon>
        <taxon>Imperialibacter</taxon>
    </lineage>
</organism>
<evidence type="ECO:0000313" key="14">
    <source>
        <dbReference type="Proteomes" id="UP001302349"/>
    </source>
</evidence>
<evidence type="ECO:0000256" key="10">
    <source>
        <dbReference type="SAM" id="Phobius"/>
    </source>
</evidence>
<feature type="domain" description="Histidine kinase" evidence="12">
    <location>
        <begin position="561"/>
        <end position="651"/>
    </location>
</feature>
<evidence type="ECO:0000256" key="8">
    <source>
        <dbReference type="ARBA" id="ARBA00023012"/>
    </source>
</evidence>
<protein>
    <recommendedName>
        <fullName evidence="2">histidine kinase</fullName>
        <ecNumber evidence="2">2.7.13.3</ecNumber>
    </recommendedName>
</protein>
<dbReference type="PROSITE" id="PS50109">
    <property type="entry name" value="HIS_KIN"/>
    <property type="match status" value="1"/>
</dbReference>
<dbReference type="PANTHER" id="PTHR24421">
    <property type="entry name" value="NITRATE/NITRITE SENSOR PROTEIN NARX-RELATED"/>
    <property type="match status" value="1"/>
</dbReference>
<feature type="repeat" description="TPR" evidence="9">
    <location>
        <begin position="81"/>
        <end position="114"/>
    </location>
</feature>
<dbReference type="EC" id="2.7.13.3" evidence="2"/>
<keyword evidence="8" id="KW-0902">Two-component regulatory system</keyword>
<keyword evidence="4" id="KW-0808">Transferase</keyword>
<accession>A0ABZ0INB8</accession>
<name>A0ABZ0INB8_9BACT</name>
<keyword evidence="14" id="KW-1185">Reference proteome</keyword>
<dbReference type="InterPro" id="IPR005467">
    <property type="entry name" value="His_kinase_dom"/>
</dbReference>
<dbReference type="InterPro" id="IPR019734">
    <property type="entry name" value="TPR_rpt"/>
</dbReference>
<dbReference type="SUPFAM" id="SSF48452">
    <property type="entry name" value="TPR-like"/>
    <property type="match status" value="2"/>
</dbReference>
<evidence type="ECO:0000256" key="9">
    <source>
        <dbReference type="PROSITE-ProRule" id="PRU00339"/>
    </source>
</evidence>
<keyword evidence="7" id="KW-0067">ATP-binding</keyword>
<evidence type="ECO:0000256" key="7">
    <source>
        <dbReference type="ARBA" id="ARBA00022840"/>
    </source>
</evidence>
<sequence length="672" mass="74946">MSLRVLLFFVFSLSGGAALLAQNAELDSLEKVLPQQTGNDKISTLNAISWHYRQANTIKAMGLAKSALTLSEEANYLEGKALSLQSVGAAYEATSNFDSALLFFNKSLAIKQALGDTTDIAASLNNIAMVHDQLGKDEMALTNYFQALRMYEAVNDLFSQAMVLGNIGIVYKKQKDYTKVLTYYERALEIYQSEQSVFGSSVVQGNIASILIILGNYNQAIEAAKKSLQGYESLGYSRLMAYPLGNLAIAYDSLKELSVARDYYMQALTLHKENNNTAEVSFTLKNLAGNELAAGEYSKALAHATEAYQLASSTKANDVLMQALVIITKCEQRLGNYQKAFTYQQQYIGLRDKAFEEEKTKATLELEAKYETEKKDRELELQRLSLVEKDLEIQKSRVAQVALGGALVFLIILGLLVRARIKLNYQRKLDEEKLAKQEELLRAVISSVEGERKRFSEDLHDSFGQLISVLKMNVDSLSAAPLSASADRQRMFDQSVSVLNDMYGELKNVCFNLMPKALIQHGLPVGVNELVARINHTGKLRAESHFFDLDSRLADIQEISLYRIVQEWTNNILKYSDARNIFIQITRDEAEITLTIEDDGMGFDEKILKMGQGNGWKNLQSRTNLMKGTIDLDTAPGRKGTMLTVNVPAILKGHQSKTDADKVETLLTYALF</sequence>
<dbReference type="PANTHER" id="PTHR24421:SF10">
    <property type="entry name" value="NITRATE_NITRITE SENSOR PROTEIN NARQ"/>
    <property type="match status" value="1"/>
</dbReference>
<evidence type="ECO:0000256" key="4">
    <source>
        <dbReference type="ARBA" id="ARBA00022679"/>
    </source>
</evidence>
<dbReference type="Pfam" id="PF13424">
    <property type="entry name" value="TPR_12"/>
    <property type="match status" value="2"/>
</dbReference>
<dbReference type="Pfam" id="PF02518">
    <property type="entry name" value="HATPase_c"/>
    <property type="match status" value="1"/>
</dbReference>
<dbReference type="PROSITE" id="PS50005">
    <property type="entry name" value="TPR"/>
    <property type="match status" value="2"/>
</dbReference>
<proteinExistence type="predicted"/>
<dbReference type="EMBL" id="CP136051">
    <property type="protein sequence ID" value="WOK06514.1"/>
    <property type="molecule type" value="Genomic_DNA"/>
</dbReference>
<evidence type="ECO:0000256" key="1">
    <source>
        <dbReference type="ARBA" id="ARBA00000085"/>
    </source>
</evidence>
<feature type="chain" id="PRO_5045937962" description="histidine kinase" evidence="11">
    <location>
        <begin position="18"/>
        <end position="672"/>
    </location>
</feature>
<dbReference type="Gene3D" id="1.20.5.1930">
    <property type="match status" value="1"/>
</dbReference>
<evidence type="ECO:0000256" key="11">
    <source>
        <dbReference type="SAM" id="SignalP"/>
    </source>
</evidence>
<keyword evidence="3" id="KW-0597">Phosphoprotein</keyword>
<feature type="transmembrane region" description="Helical" evidence="10">
    <location>
        <begin position="398"/>
        <end position="417"/>
    </location>
</feature>
<dbReference type="InterPro" id="IPR011990">
    <property type="entry name" value="TPR-like_helical_dom_sf"/>
</dbReference>
<keyword evidence="10" id="KW-0812">Transmembrane</keyword>
<dbReference type="InterPro" id="IPR011712">
    <property type="entry name" value="Sig_transdc_His_kin_sub3_dim/P"/>
</dbReference>
<evidence type="ECO:0000313" key="13">
    <source>
        <dbReference type="EMBL" id="WOK06514.1"/>
    </source>
</evidence>
<keyword evidence="10" id="KW-1133">Transmembrane helix</keyword>
<dbReference type="Proteomes" id="UP001302349">
    <property type="component" value="Chromosome"/>
</dbReference>
<evidence type="ECO:0000256" key="3">
    <source>
        <dbReference type="ARBA" id="ARBA00022553"/>
    </source>
</evidence>
<reference evidence="13 14" key="1">
    <citation type="journal article" date="2023" name="Microbiol. Resour. Announc.">
        <title>Complete Genome Sequence of Imperialibacter roseus strain P4T.</title>
        <authorList>
            <person name="Tizabi D.R."/>
            <person name="Bachvaroff T."/>
            <person name="Hill R.T."/>
        </authorList>
    </citation>
    <scope>NUCLEOTIDE SEQUENCE [LARGE SCALE GENOMIC DNA]</scope>
    <source>
        <strain evidence="13 14">P4T</strain>
    </source>
</reference>
<dbReference type="Gene3D" id="3.30.565.10">
    <property type="entry name" value="Histidine kinase-like ATPase, C-terminal domain"/>
    <property type="match status" value="1"/>
</dbReference>
<feature type="signal peptide" evidence="11">
    <location>
        <begin position="1"/>
        <end position="17"/>
    </location>
</feature>
<keyword evidence="5" id="KW-0547">Nucleotide-binding</keyword>
<dbReference type="Pfam" id="PF07730">
    <property type="entry name" value="HisKA_3"/>
    <property type="match status" value="1"/>
</dbReference>
<comment type="catalytic activity">
    <reaction evidence="1">
        <text>ATP + protein L-histidine = ADP + protein N-phospho-L-histidine.</text>
        <dbReference type="EC" id="2.7.13.3"/>
    </reaction>
</comment>
<feature type="repeat" description="TPR" evidence="9">
    <location>
        <begin position="161"/>
        <end position="194"/>
    </location>
</feature>
<evidence type="ECO:0000256" key="6">
    <source>
        <dbReference type="ARBA" id="ARBA00022777"/>
    </source>
</evidence>
<evidence type="ECO:0000256" key="5">
    <source>
        <dbReference type="ARBA" id="ARBA00022741"/>
    </source>
</evidence>
<dbReference type="SMART" id="SM00028">
    <property type="entry name" value="TPR"/>
    <property type="match status" value="6"/>
</dbReference>
<keyword evidence="9" id="KW-0802">TPR repeat</keyword>
<dbReference type="SUPFAM" id="SSF55874">
    <property type="entry name" value="ATPase domain of HSP90 chaperone/DNA topoisomerase II/histidine kinase"/>
    <property type="match status" value="1"/>
</dbReference>
<keyword evidence="11" id="KW-0732">Signal</keyword>
<dbReference type="Gene3D" id="1.25.40.10">
    <property type="entry name" value="Tetratricopeptide repeat domain"/>
    <property type="match status" value="3"/>
</dbReference>
<gene>
    <name evidence="13" type="ORF">RT717_25915</name>
</gene>
<dbReference type="InterPro" id="IPR050482">
    <property type="entry name" value="Sensor_HK_TwoCompSys"/>
</dbReference>
<keyword evidence="10" id="KW-0472">Membrane</keyword>
<dbReference type="RefSeq" id="WP_317489231.1">
    <property type="nucleotide sequence ID" value="NZ_CP136051.1"/>
</dbReference>
<evidence type="ECO:0000259" key="12">
    <source>
        <dbReference type="PROSITE" id="PS50109"/>
    </source>
</evidence>
<evidence type="ECO:0000256" key="2">
    <source>
        <dbReference type="ARBA" id="ARBA00012438"/>
    </source>
</evidence>
<dbReference type="InterPro" id="IPR003594">
    <property type="entry name" value="HATPase_dom"/>
</dbReference>
<keyword evidence="6" id="KW-0418">Kinase</keyword>
<dbReference type="CDD" id="cd16917">
    <property type="entry name" value="HATPase_UhpB-NarQ-NarX-like"/>
    <property type="match status" value="1"/>
</dbReference>
<dbReference type="InterPro" id="IPR036890">
    <property type="entry name" value="HATPase_C_sf"/>
</dbReference>